<proteinExistence type="predicted"/>
<dbReference type="EMBL" id="JANEYG010000131">
    <property type="protein sequence ID" value="KAJ8912399.1"/>
    <property type="molecule type" value="Genomic_DNA"/>
</dbReference>
<keyword evidence="2" id="KW-1185">Reference proteome</keyword>
<dbReference type="PANTHER" id="PTHR10773:SF19">
    <property type="match status" value="1"/>
</dbReference>
<protein>
    <submittedName>
        <fullName evidence="1">Uncharacterized protein</fullName>
    </submittedName>
</protein>
<dbReference type="PANTHER" id="PTHR10773">
    <property type="entry name" value="DNA-DIRECTED RNA POLYMERASES I, II, AND III SUBUNIT RPABC2"/>
    <property type="match status" value="1"/>
</dbReference>
<reference evidence="1 2" key="1">
    <citation type="journal article" date="2023" name="Insect Mol. Biol.">
        <title>Genome sequencing provides insights into the evolution of gene families encoding plant cell wall-degrading enzymes in longhorned beetles.</title>
        <authorList>
            <person name="Shin N.R."/>
            <person name="Okamura Y."/>
            <person name="Kirsch R."/>
            <person name="Pauchet Y."/>
        </authorList>
    </citation>
    <scope>NUCLEOTIDE SEQUENCE [LARGE SCALE GENOMIC DNA]</scope>
    <source>
        <strain evidence="1">EAD_L_NR</strain>
    </source>
</reference>
<dbReference type="AlphaFoldDB" id="A0AAV8VDX8"/>
<evidence type="ECO:0000313" key="1">
    <source>
        <dbReference type="EMBL" id="KAJ8912399.1"/>
    </source>
</evidence>
<accession>A0AAV8VDX8</accession>
<evidence type="ECO:0000313" key="2">
    <source>
        <dbReference type="Proteomes" id="UP001159042"/>
    </source>
</evidence>
<name>A0AAV8VDX8_9CUCU</name>
<gene>
    <name evidence="1" type="ORF">NQ315_013465</name>
</gene>
<organism evidence="1 2">
    <name type="scientific">Exocentrus adspersus</name>
    <dbReference type="NCBI Taxonomy" id="1586481"/>
    <lineage>
        <taxon>Eukaryota</taxon>
        <taxon>Metazoa</taxon>
        <taxon>Ecdysozoa</taxon>
        <taxon>Arthropoda</taxon>
        <taxon>Hexapoda</taxon>
        <taxon>Insecta</taxon>
        <taxon>Pterygota</taxon>
        <taxon>Neoptera</taxon>
        <taxon>Endopterygota</taxon>
        <taxon>Coleoptera</taxon>
        <taxon>Polyphaga</taxon>
        <taxon>Cucujiformia</taxon>
        <taxon>Chrysomeloidea</taxon>
        <taxon>Cerambycidae</taxon>
        <taxon>Lamiinae</taxon>
        <taxon>Acanthocinini</taxon>
        <taxon>Exocentrus</taxon>
    </lineage>
</organism>
<comment type="caution">
    <text evidence="1">The sequence shown here is derived from an EMBL/GenBank/DDBJ whole genome shotgun (WGS) entry which is preliminary data.</text>
</comment>
<sequence>MSSSDSDSVPLSHFLTKTRKRKSCGRVRDVEKHVRNHTFETDNPCSCKNLRRRRPRKSEDTANLRSNAFSYKIRVKNKENDGFYEMSVCQQAFISLHGITNRRLITIKSGLKRQGSSVDDMRGRHQNRPHKMSPELVQLVEEHIRSFKGRVSHYSLKKSRKLYLSETLNIKKMYLFFREKYPDQKISYESYRLIFTTKFNIGFGYPRSDTCSYCDEVKVKKSSLEIQLKNIGDDQIKKSDIEKQLRTIETEHKLHKLKAETFYTRKRNAKKSARKDVTFEAITMDYSKNLPTPNITTNDVYYYKRQLTFVSFNIHLLSSGFLHFLVHKKKRFNCVIVTFPIRGHSYLECDKDFGLINQKSEVDVPQQWVEVFKNAGCKPRPFDVVECKQDMFFAWTDFLAPTYKKKCPLSTRPLREIRISHEHPRTIETRENYNGARQSFIIAGPNVDPSVYGWGFEYQGTHLVESDYSRLGTGYVTHNKQEPEYRN</sequence>
<dbReference type="Proteomes" id="UP001159042">
    <property type="component" value="Unassembled WGS sequence"/>
</dbReference>